<accession>A0A6A3MAG9</accession>
<dbReference type="EMBL" id="QXFU01000607">
    <property type="protein sequence ID" value="KAE9027687.1"/>
    <property type="molecule type" value="Genomic_DNA"/>
</dbReference>
<evidence type="ECO:0000313" key="1">
    <source>
        <dbReference type="EMBL" id="KAE9027687.1"/>
    </source>
</evidence>
<proteinExistence type="predicted"/>
<protein>
    <submittedName>
        <fullName evidence="1">Uncharacterized protein</fullName>
    </submittedName>
</protein>
<dbReference type="Proteomes" id="UP000435112">
    <property type="component" value="Unassembled WGS sequence"/>
</dbReference>
<name>A0A6A3MAG9_9STRA</name>
<evidence type="ECO:0000313" key="2">
    <source>
        <dbReference type="Proteomes" id="UP000435112"/>
    </source>
</evidence>
<reference evidence="1 2" key="1">
    <citation type="submission" date="2018-09" db="EMBL/GenBank/DDBJ databases">
        <title>Genomic investigation of the strawberry pathogen Phytophthora fragariae indicates pathogenicity is determined by transcriptional variation in three key races.</title>
        <authorList>
            <person name="Adams T.M."/>
            <person name="Armitage A.D."/>
            <person name="Sobczyk M.K."/>
            <person name="Bates H.J."/>
            <person name="Dunwell J.M."/>
            <person name="Nellist C.F."/>
            <person name="Harrison R.J."/>
        </authorList>
    </citation>
    <scope>NUCLEOTIDE SEQUENCE [LARGE SCALE GENOMIC DNA]</scope>
    <source>
        <strain evidence="1 2">SCRP324</strain>
    </source>
</reference>
<organism evidence="1 2">
    <name type="scientific">Phytophthora rubi</name>
    <dbReference type="NCBI Taxonomy" id="129364"/>
    <lineage>
        <taxon>Eukaryota</taxon>
        <taxon>Sar</taxon>
        <taxon>Stramenopiles</taxon>
        <taxon>Oomycota</taxon>
        <taxon>Peronosporomycetes</taxon>
        <taxon>Peronosporales</taxon>
        <taxon>Peronosporaceae</taxon>
        <taxon>Phytophthora</taxon>
    </lineage>
</organism>
<sequence length="110" mass="11983">MSLCTTVSLSLATLQRVTSPWLPFWIGTSALASPQNGPRIMTVISIVPSLRCSRPDCVVCRVLYPSIRLGLTGLWRGFIATYCKSCVLCYSSCDSIHAVESTLCPLSKLI</sequence>
<dbReference type="AlphaFoldDB" id="A0A6A3MAG9"/>
<comment type="caution">
    <text evidence="1">The sequence shown here is derived from an EMBL/GenBank/DDBJ whole genome shotgun (WGS) entry which is preliminary data.</text>
</comment>
<gene>
    <name evidence="1" type="ORF">PR002_g10612</name>
</gene>